<evidence type="ECO:0000256" key="4">
    <source>
        <dbReference type="SAM" id="Phobius"/>
    </source>
</evidence>
<dbReference type="GO" id="GO:0006487">
    <property type="term" value="P:protein N-linked glycosylation"/>
    <property type="evidence" value="ECO:0007669"/>
    <property type="project" value="TreeGrafter"/>
</dbReference>
<feature type="transmembrane region" description="Helical" evidence="4">
    <location>
        <begin position="9"/>
        <end position="27"/>
    </location>
</feature>
<keyword evidence="4" id="KW-0812">Transmembrane</keyword>
<protein>
    <recommendedName>
        <fullName evidence="7">Glycosyltransferase family 34 protein</fullName>
    </recommendedName>
</protein>
<dbReference type="RefSeq" id="XP_033688093.1">
    <property type="nucleotide sequence ID" value="XM_033820692.1"/>
</dbReference>
<keyword evidence="2" id="KW-0328">Glycosyltransferase</keyword>
<evidence type="ECO:0000256" key="3">
    <source>
        <dbReference type="ARBA" id="ARBA00022679"/>
    </source>
</evidence>
<dbReference type="PANTHER" id="PTHR31306:SF3">
    <property type="entry name" value="NUCLEOTIDE-DIPHOSPHO-SUGAR TRANSFERASE DOMAIN-CONTAINING PROTEIN"/>
    <property type="match status" value="1"/>
</dbReference>
<dbReference type="PANTHER" id="PTHR31306">
    <property type="entry name" value="ALPHA-1,6-MANNOSYLTRANSFERASE MNN11-RELATED"/>
    <property type="match status" value="1"/>
</dbReference>
<name>A0A6A6IS52_9PLEO</name>
<accession>A0A6A6IS52</accession>
<evidence type="ECO:0000313" key="6">
    <source>
        <dbReference type="Proteomes" id="UP000800094"/>
    </source>
</evidence>
<dbReference type="AlphaFoldDB" id="A0A6A6IS52"/>
<dbReference type="InterPro" id="IPR008630">
    <property type="entry name" value="Glyco_trans_34"/>
</dbReference>
<keyword evidence="3" id="KW-0808">Transferase</keyword>
<dbReference type="GO" id="GO:0000139">
    <property type="term" value="C:Golgi membrane"/>
    <property type="evidence" value="ECO:0007669"/>
    <property type="project" value="TreeGrafter"/>
</dbReference>
<dbReference type="Proteomes" id="UP000800094">
    <property type="component" value="Unassembled WGS sequence"/>
</dbReference>
<evidence type="ECO:0008006" key="7">
    <source>
        <dbReference type="Google" id="ProtNLM"/>
    </source>
</evidence>
<dbReference type="Gene3D" id="3.90.550.10">
    <property type="entry name" value="Spore Coat Polysaccharide Biosynthesis Protein SpsA, Chain A"/>
    <property type="match status" value="1"/>
</dbReference>
<keyword evidence="4" id="KW-0472">Membrane</keyword>
<dbReference type="InterPro" id="IPR029044">
    <property type="entry name" value="Nucleotide-diphossugar_trans"/>
</dbReference>
<evidence type="ECO:0000313" key="5">
    <source>
        <dbReference type="EMBL" id="KAF2253089.1"/>
    </source>
</evidence>
<dbReference type="EMBL" id="ML987191">
    <property type="protein sequence ID" value="KAF2253089.1"/>
    <property type="molecule type" value="Genomic_DNA"/>
</dbReference>
<dbReference type="GeneID" id="54574022"/>
<keyword evidence="4" id="KW-1133">Transmembrane helix</keyword>
<keyword evidence="6" id="KW-1185">Reference proteome</keyword>
<comment type="similarity">
    <text evidence="1">Belongs to the glycosyltransferase 34 family.</text>
</comment>
<organism evidence="5 6">
    <name type="scientific">Trematosphaeria pertusa</name>
    <dbReference type="NCBI Taxonomy" id="390896"/>
    <lineage>
        <taxon>Eukaryota</taxon>
        <taxon>Fungi</taxon>
        <taxon>Dikarya</taxon>
        <taxon>Ascomycota</taxon>
        <taxon>Pezizomycotina</taxon>
        <taxon>Dothideomycetes</taxon>
        <taxon>Pleosporomycetidae</taxon>
        <taxon>Pleosporales</taxon>
        <taxon>Massarineae</taxon>
        <taxon>Trematosphaeriaceae</taxon>
        <taxon>Trematosphaeria</taxon>
    </lineage>
</organism>
<evidence type="ECO:0000256" key="2">
    <source>
        <dbReference type="ARBA" id="ARBA00022676"/>
    </source>
</evidence>
<sequence length="398" mass="45098">MPPLSCNRLVGLGIATFILLVFIFATLRHGGGPVQTIKDAAQQAASSAQHFCSNDIPNFSKPSVQNSVSNLYESIRHPVTAEDYVDPYGIKFNVSDNPTWTKLLGSDVLIVDMDTRAPDGENEIFGANKINWETMDGKEGGGMLSASFLNHYLYSQIHGYDYKFFRAQPMEPSHHNTWIKPHVIDELLHSYRFVVFIDADATIQHLEIPLEWLFNRWGITNNTSIAMPIDTRQILNGDENASCDSKGKVTLNTGFVVAQALPYTFEMMNAWKTCTNGLRYPNCGTWKKEWSHEQRAFSEYIRYDFNPNNNIVEIPCDDAMGYPGLAANHPHILSDCKGQFIRHHTIDKGMTKTDTGNAMIQSLAEIMQKTLLQTKQEVWVNEGEGTRDFMKEFREKEE</sequence>
<proteinExistence type="inferred from homology"/>
<dbReference type="OrthoDB" id="3763672at2759"/>
<dbReference type="GO" id="GO:0016757">
    <property type="term" value="F:glycosyltransferase activity"/>
    <property type="evidence" value="ECO:0007669"/>
    <property type="project" value="UniProtKB-KW"/>
</dbReference>
<dbReference type="Pfam" id="PF05637">
    <property type="entry name" value="Glyco_transf_34"/>
    <property type="match status" value="1"/>
</dbReference>
<evidence type="ECO:0000256" key="1">
    <source>
        <dbReference type="ARBA" id="ARBA00005664"/>
    </source>
</evidence>
<gene>
    <name evidence="5" type="ORF">BU26DRAFT_214559</name>
</gene>
<reference evidence="5" key="1">
    <citation type="journal article" date="2020" name="Stud. Mycol.">
        <title>101 Dothideomycetes genomes: a test case for predicting lifestyles and emergence of pathogens.</title>
        <authorList>
            <person name="Haridas S."/>
            <person name="Albert R."/>
            <person name="Binder M."/>
            <person name="Bloem J."/>
            <person name="Labutti K."/>
            <person name="Salamov A."/>
            <person name="Andreopoulos B."/>
            <person name="Baker S."/>
            <person name="Barry K."/>
            <person name="Bills G."/>
            <person name="Bluhm B."/>
            <person name="Cannon C."/>
            <person name="Castanera R."/>
            <person name="Culley D."/>
            <person name="Daum C."/>
            <person name="Ezra D."/>
            <person name="Gonzalez J."/>
            <person name="Henrissat B."/>
            <person name="Kuo A."/>
            <person name="Liang C."/>
            <person name="Lipzen A."/>
            <person name="Lutzoni F."/>
            <person name="Magnuson J."/>
            <person name="Mondo S."/>
            <person name="Nolan M."/>
            <person name="Ohm R."/>
            <person name="Pangilinan J."/>
            <person name="Park H.-J."/>
            <person name="Ramirez L."/>
            <person name="Alfaro M."/>
            <person name="Sun H."/>
            <person name="Tritt A."/>
            <person name="Yoshinaga Y."/>
            <person name="Zwiers L.-H."/>
            <person name="Turgeon B."/>
            <person name="Goodwin S."/>
            <person name="Spatafora J."/>
            <person name="Crous P."/>
            <person name="Grigoriev I."/>
        </authorList>
    </citation>
    <scope>NUCLEOTIDE SEQUENCE</scope>
    <source>
        <strain evidence="5">CBS 122368</strain>
    </source>
</reference>